<proteinExistence type="predicted"/>
<dbReference type="AlphaFoldDB" id="A0A9X7UG08"/>
<dbReference type="InterPro" id="IPR014121">
    <property type="entry name" value="TraN_Ftype"/>
</dbReference>
<gene>
    <name evidence="3" type="primary">traN</name>
    <name evidence="3" type="ORF">H3V42_31725</name>
</gene>
<feature type="chain" id="PRO_5040906798" evidence="2">
    <location>
        <begin position="24"/>
        <end position="697"/>
    </location>
</feature>
<geneLocation type="plasmid" evidence="3 4">
    <name>unnamed1</name>
</geneLocation>
<dbReference type="Proteomes" id="UP000515377">
    <property type="component" value="Plasmid unnamed1"/>
</dbReference>
<evidence type="ECO:0000256" key="1">
    <source>
        <dbReference type="SAM" id="MobiDB-lite"/>
    </source>
</evidence>
<protein>
    <submittedName>
        <fullName evidence="3">Type-F conjugative transfer system mating-pair stabilization protein TraN</fullName>
    </submittedName>
</protein>
<dbReference type="NCBIfam" id="NF009013">
    <property type="entry name" value="PRK12355.2-4"/>
    <property type="match status" value="1"/>
</dbReference>
<organism evidence="3 4">
    <name type="scientific">Sphingobium yanoikuyae</name>
    <name type="common">Sphingomonas yanoikuyae</name>
    <dbReference type="NCBI Taxonomy" id="13690"/>
    <lineage>
        <taxon>Bacteria</taxon>
        <taxon>Pseudomonadati</taxon>
        <taxon>Pseudomonadota</taxon>
        <taxon>Alphaproteobacteria</taxon>
        <taxon>Sphingomonadales</taxon>
        <taxon>Sphingomonadaceae</taxon>
        <taxon>Sphingobium</taxon>
    </lineage>
</organism>
<name>A0A9X7UG08_SPHYA</name>
<accession>A0A9X7UG08</accession>
<evidence type="ECO:0000256" key="2">
    <source>
        <dbReference type="SAM" id="SignalP"/>
    </source>
</evidence>
<dbReference type="Pfam" id="PF06986">
    <property type="entry name" value="F_T4SS_TraN"/>
    <property type="match status" value="1"/>
</dbReference>
<keyword evidence="3" id="KW-0614">Plasmid</keyword>
<feature type="compositionally biased region" description="Polar residues" evidence="1">
    <location>
        <begin position="133"/>
        <end position="147"/>
    </location>
</feature>
<reference evidence="3 4" key="1">
    <citation type="submission" date="2020-07" db="EMBL/GenBank/DDBJ databases">
        <title>Whole genome sequence of Sphingobium yanoikuyae A3.</title>
        <authorList>
            <person name="Han S.-S."/>
        </authorList>
    </citation>
    <scope>NUCLEOTIDE SEQUENCE [LARGE SCALE GENOMIC DNA]</scope>
    <source>
        <strain evidence="3 4">A3</strain>
        <plasmid evidence="3 4">unnamed1</plasmid>
    </source>
</reference>
<feature type="signal peptide" evidence="2">
    <location>
        <begin position="1"/>
        <end position="23"/>
    </location>
</feature>
<sequence>MAGRGILASAVMALLSLPGAALAQTSAQASPSGGYYDLQDYPYFNEAAQPTPSAQASPGPSATSAPQPAQAQSAMAAPSLTVTQAPSATTAAARVQAQAAQQVPTQTPGQPYVYPKGDLAAAREQAKALGKSSRASAASLPTSTPLSQVPGYSATANPAQAYADDPDALIAAGGSAAGHNDAWRMVTDPGRLKVTLGAGEVGRAQDVEKDPNSYLSGQSVGATDGSCKPLPPGGSAGYYEATCNTGTKVEESAAVCRTPLVMDVTPGSTKYIYVCENWVGNPPRAGNNTGRRCFPAFTQPVANGVCRVRSRETVQYPVCLQGTLGKCFEPDFADGEEITYECDSPAVARSYSVETTGQVVNERRDEAMCKASTAGKTCELKSETCVDPDPTTRTVNGVQITRACWNWERTYSCVGTTQASDCGELAGNPQCVYVRDECLDDPQVGPCQVTTKVYKCPIPTAPTTQPKQYICGDDVYCLDGQCEPVEREASTEFKDAVVGLHALGQAKEEFNPDTMTLFSGKRQTCHKPVFGLVNCCAGKASGLITTAAGAAAIAGGPAAIAALATPFLTMFMCSNQEKLLDVQDRMGMCHKLGQYCTDKVLGICTSKSTAYCCFESKLSRILQEQGRPQINKPWGSAKKETCKGFTLDEFSRLDLSKMDFTEVYAEFVDAAKLPDEIETSRQIQERIKAYYDSKAGK</sequence>
<evidence type="ECO:0000313" key="4">
    <source>
        <dbReference type="Proteomes" id="UP000515377"/>
    </source>
</evidence>
<feature type="region of interest" description="Disordered" evidence="1">
    <location>
        <begin position="47"/>
        <end position="78"/>
    </location>
</feature>
<dbReference type="EMBL" id="CP060123">
    <property type="protein sequence ID" value="QNG49415.1"/>
    <property type="molecule type" value="Genomic_DNA"/>
</dbReference>
<feature type="region of interest" description="Disordered" evidence="1">
    <location>
        <begin position="124"/>
        <end position="152"/>
    </location>
</feature>
<evidence type="ECO:0000313" key="3">
    <source>
        <dbReference type="EMBL" id="QNG49415.1"/>
    </source>
</evidence>
<keyword evidence="2" id="KW-0732">Signal</keyword>